<dbReference type="EMBL" id="CAXDID020000092">
    <property type="protein sequence ID" value="CAL6023090.1"/>
    <property type="molecule type" value="Genomic_DNA"/>
</dbReference>
<accession>A0ABP1IT33</accession>
<comment type="caution">
    <text evidence="1">The sequence shown here is derived from an EMBL/GenBank/DDBJ whole genome shotgun (WGS) entry which is preliminary data.</text>
</comment>
<proteinExistence type="predicted"/>
<dbReference type="Proteomes" id="UP001642409">
    <property type="component" value="Unassembled WGS sequence"/>
</dbReference>
<evidence type="ECO:0000313" key="1">
    <source>
        <dbReference type="EMBL" id="CAL6023090.1"/>
    </source>
</evidence>
<protein>
    <submittedName>
        <fullName evidence="1">Uncharacterized protein</fullName>
    </submittedName>
</protein>
<organism evidence="1 2">
    <name type="scientific">Hexamita inflata</name>
    <dbReference type="NCBI Taxonomy" id="28002"/>
    <lineage>
        <taxon>Eukaryota</taxon>
        <taxon>Metamonada</taxon>
        <taxon>Diplomonadida</taxon>
        <taxon>Hexamitidae</taxon>
        <taxon>Hexamitinae</taxon>
        <taxon>Hexamita</taxon>
    </lineage>
</organism>
<reference evidence="1 2" key="1">
    <citation type="submission" date="2024-07" db="EMBL/GenBank/DDBJ databases">
        <authorList>
            <person name="Akdeniz Z."/>
        </authorList>
    </citation>
    <scope>NUCLEOTIDE SEQUENCE [LARGE SCALE GENOMIC DNA]</scope>
</reference>
<gene>
    <name evidence="1" type="ORF">HINF_LOCUS28964</name>
</gene>
<name>A0ABP1IT33_9EUKA</name>
<evidence type="ECO:0000313" key="2">
    <source>
        <dbReference type="Proteomes" id="UP001642409"/>
    </source>
</evidence>
<keyword evidence="2" id="KW-1185">Reference proteome</keyword>
<sequence length="116" mass="13541">MIQDSVMNKEALACKNQVRLEQNALRKTKTIATMKQPFSRIVHLEPNAIEIKLSAEQLNMIREQQHQQRVEKRKKLGLQVENIVKDKKIKLYHALRITNVGTESVHIRLDKMKTQS</sequence>